<keyword evidence="3" id="KW-1185">Reference proteome</keyword>
<name>A0A0A6UB87_ACTUT</name>
<accession>A0A0A6UB87</accession>
<comment type="caution">
    <text evidence="2">The sequence shown here is derived from an EMBL/GenBank/DDBJ whole genome shotgun (WGS) entry which is preliminary data.</text>
</comment>
<gene>
    <name evidence="2" type="ORF">MB27_40895</name>
</gene>
<dbReference type="Proteomes" id="UP000054537">
    <property type="component" value="Unassembled WGS sequence"/>
</dbReference>
<dbReference type="RefSeq" id="WP_043533465.1">
    <property type="nucleotide sequence ID" value="NZ_BAABKU010000003.1"/>
</dbReference>
<dbReference type="OrthoDB" id="3297638at2"/>
<evidence type="ECO:0000256" key="1">
    <source>
        <dbReference type="SAM" id="SignalP"/>
    </source>
</evidence>
<evidence type="ECO:0008006" key="4">
    <source>
        <dbReference type="Google" id="ProtNLM"/>
    </source>
</evidence>
<feature type="chain" id="PRO_5002032709" description="SipW-cognate class signal peptide" evidence="1">
    <location>
        <begin position="30"/>
        <end position="180"/>
    </location>
</feature>
<dbReference type="AlphaFoldDB" id="A0A0A6UB87"/>
<evidence type="ECO:0000313" key="3">
    <source>
        <dbReference type="Proteomes" id="UP000054537"/>
    </source>
</evidence>
<reference evidence="2 3" key="1">
    <citation type="submission" date="2014-10" db="EMBL/GenBank/DDBJ databases">
        <title>Draft genome sequence of Actinoplanes utahensis NRRL 12052.</title>
        <authorList>
            <person name="Velasco-Bucheli B."/>
            <person name="del Cerro C."/>
            <person name="Hormigo D."/>
            <person name="Garcia J.L."/>
            <person name="Acebal C."/>
            <person name="Arroyo M."/>
            <person name="de la Mata I."/>
        </authorList>
    </citation>
    <scope>NUCLEOTIDE SEQUENCE [LARGE SCALE GENOMIC DNA]</scope>
    <source>
        <strain evidence="2 3">NRRL 12052</strain>
    </source>
</reference>
<proteinExistence type="predicted"/>
<keyword evidence="1" id="KW-0732">Signal</keyword>
<feature type="signal peptide" evidence="1">
    <location>
        <begin position="1"/>
        <end position="29"/>
    </location>
</feature>
<sequence length="180" mass="17200">MGNFTKRSAAVVAGSVLAVAGGTAAFAYAQGWFSGNGTVYAASSSILPVRATANLGSTTTSRLYPGKTVAITSASLNNPNDYPVQVTEIAISNVTSNKQGCGAGEAKLEFGAVPAGTTVASGTTATAVSLGSITMDEEALPVCAGAVFTITANLTGGIADAAGSGSGSGSAPGTGAGAGN</sequence>
<organism evidence="2 3">
    <name type="scientific">Actinoplanes utahensis</name>
    <dbReference type="NCBI Taxonomy" id="1869"/>
    <lineage>
        <taxon>Bacteria</taxon>
        <taxon>Bacillati</taxon>
        <taxon>Actinomycetota</taxon>
        <taxon>Actinomycetes</taxon>
        <taxon>Micromonosporales</taxon>
        <taxon>Micromonosporaceae</taxon>
        <taxon>Actinoplanes</taxon>
    </lineage>
</organism>
<dbReference type="EMBL" id="JRTT01000137">
    <property type="protein sequence ID" value="KHD72756.1"/>
    <property type="molecule type" value="Genomic_DNA"/>
</dbReference>
<protein>
    <recommendedName>
        <fullName evidence="4">SipW-cognate class signal peptide</fullName>
    </recommendedName>
</protein>
<evidence type="ECO:0000313" key="2">
    <source>
        <dbReference type="EMBL" id="KHD72756.1"/>
    </source>
</evidence>